<proteinExistence type="predicted"/>
<keyword evidence="1" id="KW-0732">Signal</keyword>
<feature type="chain" id="PRO_5008659919" evidence="1">
    <location>
        <begin position="21"/>
        <end position="134"/>
    </location>
</feature>
<accession>A0A1C2E0H7</accession>
<name>A0A1C2E0H7_9PSED</name>
<evidence type="ECO:0000256" key="1">
    <source>
        <dbReference type="SAM" id="SignalP"/>
    </source>
</evidence>
<evidence type="ECO:0000313" key="3">
    <source>
        <dbReference type="Proteomes" id="UP000095143"/>
    </source>
</evidence>
<reference evidence="2 3" key="1">
    <citation type="submission" date="2016-08" db="EMBL/GenBank/DDBJ databases">
        <title>Whole genome sequence of Pseudomonas graminis strain UASWS1507, a potential biological control agent for agriculture.</title>
        <authorList>
            <person name="Crovadore J."/>
            <person name="Calmin G."/>
            <person name="Chablais R."/>
            <person name="Cochard B."/>
            <person name="Lefort F."/>
        </authorList>
    </citation>
    <scope>NUCLEOTIDE SEQUENCE [LARGE SCALE GENOMIC DNA]</scope>
    <source>
        <strain evidence="2 3">UASWS1507</strain>
    </source>
</reference>
<dbReference type="EMBL" id="MDEN01000062">
    <property type="protein sequence ID" value="OCX20396.1"/>
    <property type="molecule type" value="Genomic_DNA"/>
</dbReference>
<evidence type="ECO:0000313" key="2">
    <source>
        <dbReference type="EMBL" id="OCX20396.1"/>
    </source>
</evidence>
<protein>
    <submittedName>
        <fullName evidence="2">G-type lysozyme inhibitor</fullName>
    </submittedName>
</protein>
<comment type="caution">
    <text evidence="2">The sequence shown here is derived from an EMBL/GenBank/DDBJ whole genome shotgun (WGS) entry which is preliminary data.</text>
</comment>
<dbReference type="Gene3D" id="2.60.120.380">
    <property type="match status" value="1"/>
</dbReference>
<gene>
    <name evidence="2" type="ORF">BBI10_12595</name>
</gene>
<dbReference type="RefSeq" id="WP_065988844.1">
    <property type="nucleotide sequence ID" value="NZ_MDEN01000062.1"/>
</dbReference>
<organism evidence="2 3">
    <name type="scientific">Pseudomonas graminis</name>
    <dbReference type="NCBI Taxonomy" id="158627"/>
    <lineage>
        <taxon>Bacteria</taxon>
        <taxon>Pseudomonadati</taxon>
        <taxon>Pseudomonadota</taxon>
        <taxon>Gammaproteobacteria</taxon>
        <taxon>Pseudomonadales</taxon>
        <taxon>Pseudomonadaceae</taxon>
        <taxon>Pseudomonas</taxon>
    </lineage>
</organism>
<sequence>MNKAILYGLALTFSSSLCWAADKVTTVPVSFAKGTNSTKVNGSFNGYDSVQYTLSARSGQHMTVRITGSRNANFNVFAPGDKPGQSAALGSGGVDADWSGALPTSGKYTVQVFQMRASARRSEAVPYAITFSID</sequence>
<feature type="signal peptide" evidence="1">
    <location>
        <begin position="1"/>
        <end position="20"/>
    </location>
</feature>
<dbReference type="Proteomes" id="UP000095143">
    <property type="component" value="Unassembled WGS sequence"/>
</dbReference>
<dbReference type="AlphaFoldDB" id="A0A1C2E0H7"/>
<dbReference type="OrthoDB" id="964913at2"/>